<comment type="caution">
    <text evidence="11">The sequence shown here is derived from an EMBL/GenBank/DDBJ whole genome shotgun (WGS) entry which is preliminary data.</text>
</comment>
<evidence type="ECO:0000256" key="4">
    <source>
        <dbReference type="ARBA" id="ARBA00022679"/>
    </source>
</evidence>
<keyword evidence="4 11" id="KW-0808">Transferase</keyword>
<dbReference type="EC" id="2.1.1.103" evidence="5"/>
<evidence type="ECO:0000256" key="8">
    <source>
        <dbReference type="ARBA" id="ARBA00047841"/>
    </source>
</evidence>
<evidence type="ECO:0000256" key="6">
    <source>
        <dbReference type="ARBA" id="ARBA00047619"/>
    </source>
</evidence>
<accession>A0A210PLI2</accession>
<evidence type="ECO:0000256" key="7">
    <source>
        <dbReference type="ARBA" id="ARBA00047622"/>
    </source>
</evidence>
<dbReference type="SUPFAM" id="SSF53335">
    <property type="entry name" value="S-adenosyl-L-methionine-dependent methyltransferases"/>
    <property type="match status" value="2"/>
</dbReference>
<name>A0A210PLI2_MIZYE</name>
<organism evidence="11 12">
    <name type="scientific">Mizuhopecten yessoensis</name>
    <name type="common">Japanese scallop</name>
    <name type="synonym">Patinopecten yessoensis</name>
    <dbReference type="NCBI Taxonomy" id="6573"/>
    <lineage>
        <taxon>Eukaryota</taxon>
        <taxon>Metazoa</taxon>
        <taxon>Spiralia</taxon>
        <taxon>Lophotrochozoa</taxon>
        <taxon>Mollusca</taxon>
        <taxon>Bivalvia</taxon>
        <taxon>Autobranchia</taxon>
        <taxon>Pteriomorphia</taxon>
        <taxon>Pectinida</taxon>
        <taxon>Pectinoidea</taxon>
        <taxon>Pectinidae</taxon>
        <taxon>Mizuhopecten</taxon>
    </lineage>
</organism>
<feature type="signal peptide" evidence="9">
    <location>
        <begin position="1"/>
        <end position="22"/>
    </location>
</feature>
<dbReference type="Gene3D" id="3.40.50.150">
    <property type="entry name" value="Vaccinia Virus protein VP39"/>
    <property type="match status" value="2"/>
</dbReference>
<evidence type="ECO:0000256" key="5">
    <source>
        <dbReference type="ARBA" id="ARBA00035674"/>
    </source>
</evidence>
<dbReference type="Pfam" id="PF13489">
    <property type="entry name" value="Methyltransf_23"/>
    <property type="match status" value="1"/>
</dbReference>
<evidence type="ECO:0000259" key="10">
    <source>
        <dbReference type="Pfam" id="PF13649"/>
    </source>
</evidence>
<dbReference type="InterPro" id="IPR041698">
    <property type="entry name" value="Methyltransf_25"/>
</dbReference>
<dbReference type="EMBL" id="NEDP02005590">
    <property type="protein sequence ID" value="OWF37358.1"/>
    <property type="molecule type" value="Genomic_DNA"/>
</dbReference>
<reference evidence="11 12" key="1">
    <citation type="journal article" date="2017" name="Nat. Ecol. Evol.">
        <title>Scallop genome provides insights into evolution of bilaterian karyotype and development.</title>
        <authorList>
            <person name="Wang S."/>
            <person name="Zhang J."/>
            <person name="Jiao W."/>
            <person name="Li J."/>
            <person name="Xun X."/>
            <person name="Sun Y."/>
            <person name="Guo X."/>
            <person name="Huan P."/>
            <person name="Dong B."/>
            <person name="Zhang L."/>
            <person name="Hu X."/>
            <person name="Sun X."/>
            <person name="Wang J."/>
            <person name="Zhao C."/>
            <person name="Wang Y."/>
            <person name="Wang D."/>
            <person name="Huang X."/>
            <person name="Wang R."/>
            <person name="Lv J."/>
            <person name="Li Y."/>
            <person name="Zhang Z."/>
            <person name="Liu B."/>
            <person name="Lu W."/>
            <person name="Hui Y."/>
            <person name="Liang J."/>
            <person name="Zhou Z."/>
            <person name="Hou R."/>
            <person name="Li X."/>
            <person name="Liu Y."/>
            <person name="Li H."/>
            <person name="Ning X."/>
            <person name="Lin Y."/>
            <person name="Zhao L."/>
            <person name="Xing Q."/>
            <person name="Dou J."/>
            <person name="Li Y."/>
            <person name="Mao J."/>
            <person name="Guo H."/>
            <person name="Dou H."/>
            <person name="Li T."/>
            <person name="Mu C."/>
            <person name="Jiang W."/>
            <person name="Fu Q."/>
            <person name="Fu X."/>
            <person name="Miao Y."/>
            <person name="Liu J."/>
            <person name="Yu Q."/>
            <person name="Li R."/>
            <person name="Liao H."/>
            <person name="Li X."/>
            <person name="Kong Y."/>
            <person name="Jiang Z."/>
            <person name="Chourrout D."/>
            <person name="Li R."/>
            <person name="Bao Z."/>
        </authorList>
    </citation>
    <scope>NUCLEOTIDE SEQUENCE [LARGE SCALE GENOMIC DNA]</scope>
    <source>
        <strain evidence="11 12">PY_sf001</strain>
    </source>
</reference>
<dbReference type="GO" id="GO:0032259">
    <property type="term" value="P:methylation"/>
    <property type="evidence" value="ECO:0007669"/>
    <property type="project" value="UniProtKB-KW"/>
</dbReference>
<comment type="pathway">
    <text evidence="2">Lipid metabolism.</text>
</comment>
<keyword evidence="9" id="KW-0732">Signal</keyword>
<sequence length="685" mass="77666">MSAVTSIMSIIVVACLVILVSSDELFTSKVDSEADGRIRDVYFNKDDQYQCSDHKLPVNDSYIVQFDSLSNVNNAYHVLLLGCSEPYHIEREGALNCRKVCRSAEKIQFTLPGRVRDQGNVVDAVSGTGYTPQHGTEDKEDLTEVRELLVYGTDPHLQIQTGNGSVKTTDVSETAELLKDPSLTVDTEKINTDGTKTSMKEYWDEHSKDASMQEMMLDNDAEELSKDELPEILSYLPKYDNLDVVELGAGIGRFTTHLAQKAGKVLAVDFMENFIEKNREINKNLTNIDYLAADVMDMELNADEWDLVFSNWLYMYLDNDELTHFLRNSLSWLRTDGYMFCRESCLQQSGSKVRTINPTYYRDPLVYESLFASVTIPTEDGRAFYGFEKVFSKSVDTYIKVKNNDNQLVWLIQKVRREYDTSKDFAILPQLKEQRKLETCHILRREELVGRGFVKTGGLEIAKMKAEMLNLQPGQRVLDFSCETGGFGIYIAKTYGVAVVASDSSSTLVHIGRERAKEAGMAQDVQFEVASITRRIHNPDTFDVIYSRDVIGENKNVLTVLRRLYESMKAGGRLLMSEYCIDDDMEDLDLDNDVFDEELDHNSNVPNKVLSTGALIDMMKEAGFIKVSAIDKTDDILRALERELLLVKEQSDAECADTLTVRRKIVNKLKSGDSWMIFYGEKQLS</sequence>
<dbReference type="GO" id="GO:0000234">
    <property type="term" value="F:phosphoethanolamine N-methyltransferase activity"/>
    <property type="evidence" value="ECO:0007669"/>
    <property type="project" value="UniProtKB-EC"/>
</dbReference>
<dbReference type="PANTHER" id="PTHR44307">
    <property type="entry name" value="PHOSPHOETHANOLAMINE METHYLTRANSFERASE"/>
    <property type="match status" value="1"/>
</dbReference>
<protein>
    <recommendedName>
        <fullName evidence="5">phosphoethanolamine N-methyltransferase</fullName>
        <ecNumber evidence="5">2.1.1.103</ecNumber>
    </recommendedName>
</protein>
<feature type="chain" id="PRO_5011990182" description="phosphoethanolamine N-methyltransferase" evidence="9">
    <location>
        <begin position="23"/>
        <end position="685"/>
    </location>
</feature>
<dbReference type="InterPro" id="IPR008977">
    <property type="entry name" value="PHM/PNGase_F_dom_sf"/>
</dbReference>
<dbReference type="STRING" id="6573.A0A210PLI2"/>
<comment type="catalytic activity">
    <reaction evidence="6">
        <text>N,N-dimethylethanolamine phosphate + S-adenosyl-L-methionine = phosphocholine + S-adenosyl-L-homocysteine + H(+)</text>
        <dbReference type="Rhea" id="RHEA:25325"/>
        <dbReference type="ChEBI" id="CHEBI:15378"/>
        <dbReference type="ChEBI" id="CHEBI:57856"/>
        <dbReference type="ChEBI" id="CHEBI:58641"/>
        <dbReference type="ChEBI" id="CHEBI:59789"/>
        <dbReference type="ChEBI" id="CHEBI:295975"/>
        <dbReference type="EC" id="2.1.1.103"/>
    </reaction>
    <physiologicalReaction direction="left-to-right" evidence="6">
        <dbReference type="Rhea" id="RHEA:25326"/>
    </physiologicalReaction>
</comment>
<dbReference type="AlphaFoldDB" id="A0A210PLI2"/>
<evidence type="ECO:0000256" key="3">
    <source>
        <dbReference type="ARBA" id="ARBA00022603"/>
    </source>
</evidence>
<dbReference type="SUPFAM" id="SSF49742">
    <property type="entry name" value="PHM/PNGase F"/>
    <property type="match status" value="1"/>
</dbReference>
<feature type="domain" description="Methyltransferase" evidence="10">
    <location>
        <begin position="244"/>
        <end position="337"/>
    </location>
</feature>
<dbReference type="Proteomes" id="UP000242188">
    <property type="component" value="Unassembled WGS sequence"/>
</dbReference>
<proteinExistence type="predicted"/>
<keyword evidence="12" id="KW-1185">Reference proteome</keyword>
<keyword evidence="3 11" id="KW-0489">Methyltransferase</keyword>
<dbReference type="PANTHER" id="PTHR44307:SF2">
    <property type="entry name" value="PHOSPHOETHANOLAMINE METHYLTRANSFERASE ISOFORM X1"/>
    <property type="match status" value="1"/>
</dbReference>
<gene>
    <name evidence="11" type="ORF">KP79_PYT14020</name>
</gene>
<evidence type="ECO:0000256" key="1">
    <source>
        <dbReference type="ARBA" id="ARBA00004969"/>
    </source>
</evidence>
<dbReference type="InterPro" id="IPR029063">
    <property type="entry name" value="SAM-dependent_MTases_sf"/>
</dbReference>
<evidence type="ECO:0000313" key="12">
    <source>
        <dbReference type="Proteomes" id="UP000242188"/>
    </source>
</evidence>
<dbReference type="Pfam" id="PF13649">
    <property type="entry name" value="Methyltransf_25"/>
    <property type="match status" value="1"/>
</dbReference>
<dbReference type="CDD" id="cd02440">
    <property type="entry name" value="AdoMet_MTases"/>
    <property type="match status" value="2"/>
</dbReference>
<evidence type="ECO:0000313" key="11">
    <source>
        <dbReference type="EMBL" id="OWF37358.1"/>
    </source>
</evidence>
<comment type="catalytic activity">
    <reaction evidence="7">
        <text>phosphoethanolamine + S-adenosyl-L-methionine = N-methylethanolamine phosphate + S-adenosyl-L-homocysteine + H(+)</text>
        <dbReference type="Rhea" id="RHEA:20365"/>
        <dbReference type="ChEBI" id="CHEBI:15378"/>
        <dbReference type="ChEBI" id="CHEBI:57781"/>
        <dbReference type="ChEBI" id="CHEBI:57856"/>
        <dbReference type="ChEBI" id="CHEBI:58190"/>
        <dbReference type="ChEBI" id="CHEBI:59789"/>
        <dbReference type="EC" id="2.1.1.103"/>
    </reaction>
    <physiologicalReaction direction="left-to-right" evidence="7">
        <dbReference type="Rhea" id="RHEA:20366"/>
    </physiologicalReaction>
</comment>
<evidence type="ECO:0000256" key="9">
    <source>
        <dbReference type="SAM" id="SignalP"/>
    </source>
</evidence>
<evidence type="ECO:0000256" key="2">
    <source>
        <dbReference type="ARBA" id="ARBA00005189"/>
    </source>
</evidence>
<dbReference type="OrthoDB" id="8300214at2759"/>
<comment type="catalytic activity">
    <reaction evidence="8">
        <text>N-methylethanolamine phosphate + S-adenosyl-L-methionine = N,N-dimethylethanolamine phosphate + S-adenosyl-L-homocysteine + H(+)</text>
        <dbReference type="Rhea" id="RHEA:25321"/>
        <dbReference type="ChEBI" id="CHEBI:15378"/>
        <dbReference type="ChEBI" id="CHEBI:57781"/>
        <dbReference type="ChEBI" id="CHEBI:57856"/>
        <dbReference type="ChEBI" id="CHEBI:58641"/>
        <dbReference type="ChEBI" id="CHEBI:59789"/>
        <dbReference type="EC" id="2.1.1.103"/>
    </reaction>
    <physiologicalReaction direction="left-to-right" evidence="8">
        <dbReference type="Rhea" id="RHEA:25322"/>
    </physiologicalReaction>
</comment>
<comment type="pathway">
    <text evidence="1">Phospholipid metabolism; phosphatidylcholine biosynthesis.</text>
</comment>